<evidence type="ECO:0000313" key="10">
    <source>
        <dbReference type="EMBL" id="SHF07938.1"/>
    </source>
</evidence>
<evidence type="ECO:0000259" key="9">
    <source>
        <dbReference type="PROSITE" id="PS51379"/>
    </source>
</evidence>
<keyword evidence="11" id="KW-1185">Reference proteome</keyword>
<sequence length="345" mass="38813">MDSVEIKDEIKNFAYSLGFDLVGFTTAEAFNAEILYQRKAEGYLSGLEEKDIKKRVTPRLSLNTAKSIIALGLSYNIPIKYVPQRGYAIISRSAYGKDYHKVMSDMMLKLVKYIEKMYNVKSIYMVDTGPLVDRMVAYRAGIGWYGKNCSIINDEYGSWIFLGEILTELELPPDSPVESRCGDCDLCLKACPTGALVSPYTLNANRCLSYNTVKKGILPDDIKDKMGMRIYGCDTCQEVCPVNKRAKYTNKNEFIPQPPMPLIPLEDVAKMDKKIFEEIFKHTSAGWRGKTTLQRNGIIAMGNSGDSRYLEILESFLNDSRPGISDAARWSLEKIRSRANGQGNS</sequence>
<dbReference type="InterPro" id="IPR013542">
    <property type="entry name" value="QueG_DUF1730"/>
</dbReference>
<dbReference type="Pfam" id="PF13484">
    <property type="entry name" value="Fer4_16"/>
    <property type="match status" value="1"/>
</dbReference>
<keyword evidence="8" id="KW-0411">Iron-sulfur</keyword>
<keyword evidence="7" id="KW-0408">Iron</keyword>
<dbReference type="STRING" id="1121256.SAMN02746089_01263"/>
<dbReference type="GO" id="GO:0052693">
    <property type="term" value="F:epoxyqueuosine reductase activity"/>
    <property type="evidence" value="ECO:0007669"/>
    <property type="project" value="TreeGrafter"/>
</dbReference>
<evidence type="ECO:0000256" key="6">
    <source>
        <dbReference type="ARBA" id="ARBA00023002"/>
    </source>
</evidence>
<reference evidence="10 11" key="1">
    <citation type="submission" date="2016-11" db="EMBL/GenBank/DDBJ databases">
        <authorList>
            <person name="Jaros S."/>
            <person name="Januszkiewicz K."/>
            <person name="Wedrychowicz H."/>
        </authorList>
    </citation>
    <scope>NUCLEOTIDE SEQUENCE [LARGE SCALE GENOMIC DNA]</scope>
    <source>
        <strain evidence="10 11">DSM 17918</strain>
    </source>
</reference>
<organism evidence="10 11">
    <name type="scientific">Caldanaerobius fijiensis DSM 17918</name>
    <dbReference type="NCBI Taxonomy" id="1121256"/>
    <lineage>
        <taxon>Bacteria</taxon>
        <taxon>Bacillati</taxon>
        <taxon>Bacillota</taxon>
        <taxon>Clostridia</taxon>
        <taxon>Thermoanaerobacterales</taxon>
        <taxon>Thermoanaerobacteraceae</taxon>
        <taxon>Caldanaerobius</taxon>
    </lineage>
</organism>
<dbReference type="NCBIfam" id="TIGR00276">
    <property type="entry name" value="tRNA epoxyqueuosine(34) reductase QueG"/>
    <property type="match status" value="1"/>
</dbReference>
<proteinExistence type="predicted"/>
<dbReference type="InterPro" id="IPR004453">
    <property type="entry name" value="QueG"/>
</dbReference>
<keyword evidence="1" id="KW-0004">4Fe-4S</keyword>
<dbReference type="Proteomes" id="UP000184088">
    <property type="component" value="Unassembled WGS sequence"/>
</dbReference>
<evidence type="ECO:0000256" key="1">
    <source>
        <dbReference type="ARBA" id="ARBA00022485"/>
    </source>
</evidence>
<dbReference type="GO" id="GO:0046872">
    <property type="term" value="F:metal ion binding"/>
    <property type="evidence" value="ECO:0007669"/>
    <property type="project" value="UniProtKB-KW"/>
</dbReference>
<evidence type="ECO:0000256" key="7">
    <source>
        <dbReference type="ARBA" id="ARBA00023004"/>
    </source>
</evidence>
<evidence type="ECO:0000313" key="11">
    <source>
        <dbReference type="Proteomes" id="UP000184088"/>
    </source>
</evidence>
<keyword evidence="4" id="KW-0479">Metal-binding</keyword>
<dbReference type="EMBL" id="FQVH01000011">
    <property type="protein sequence ID" value="SHF07938.1"/>
    <property type="molecule type" value="Genomic_DNA"/>
</dbReference>
<evidence type="ECO:0000256" key="4">
    <source>
        <dbReference type="ARBA" id="ARBA00022723"/>
    </source>
</evidence>
<dbReference type="OrthoDB" id="9784571at2"/>
<dbReference type="SUPFAM" id="SSF46548">
    <property type="entry name" value="alpha-helical ferredoxin"/>
    <property type="match status" value="1"/>
</dbReference>
<dbReference type="Pfam" id="PF08331">
    <property type="entry name" value="QueG_DUF1730"/>
    <property type="match status" value="1"/>
</dbReference>
<dbReference type="RefSeq" id="WP_073342895.1">
    <property type="nucleotide sequence ID" value="NZ_FQVH01000011.1"/>
</dbReference>
<evidence type="ECO:0000256" key="3">
    <source>
        <dbReference type="ARBA" id="ARBA00022694"/>
    </source>
</evidence>
<dbReference type="GO" id="GO:0008616">
    <property type="term" value="P:tRNA queuosine(34) biosynthetic process"/>
    <property type="evidence" value="ECO:0007669"/>
    <property type="project" value="UniProtKB-KW"/>
</dbReference>
<evidence type="ECO:0000256" key="5">
    <source>
        <dbReference type="ARBA" id="ARBA00022785"/>
    </source>
</evidence>
<accession>A0A1M4YQJ1</accession>
<dbReference type="GO" id="GO:0051539">
    <property type="term" value="F:4 iron, 4 sulfur cluster binding"/>
    <property type="evidence" value="ECO:0007669"/>
    <property type="project" value="UniProtKB-KW"/>
</dbReference>
<dbReference type="PROSITE" id="PS51379">
    <property type="entry name" value="4FE4S_FER_2"/>
    <property type="match status" value="1"/>
</dbReference>
<dbReference type="Gene3D" id="3.30.70.20">
    <property type="match status" value="1"/>
</dbReference>
<dbReference type="PANTHER" id="PTHR30002">
    <property type="entry name" value="EPOXYQUEUOSINE REDUCTASE"/>
    <property type="match status" value="1"/>
</dbReference>
<feature type="domain" description="4Fe-4S ferredoxin-type" evidence="9">
    <location>
        <begin position="172"/>
        <end position="201"/>
    </location>
</feature>
<keyword evidence="5" id="KW-0671">Queuosine biosynthesis</keyword>
<dbReference type="AlphaFoldDB" id="A0A1M4YQJ1"/>
<name>A0A1M4YQJ1_9THEO</name>
<evidence type="ECO:0000256" key="2">
    <source>
        <dbReference type="ARBA" id="ARBA00022490"/>
    </source>
</evidence>
<protein>
    <submittedName>
        <fullName evidence="10">Epoxyqueuosine reductase</fullName>
    </submittedName>
</protein>
<dbReference type="InterPro" id="IPR017900">
    <property type="entry name" value="4Fe4S_Fe_S_CS"/>
</dbReference>
<keyword evidence="2" id="KW-0963">Cytoplasm</keyword>
<dbReference type="InterPro" id="IPR017896">
    <property type="entry name" value="4Fe4S_Fe-S-bd"/>
</dbReference>
<gene>
    <name evidence="10" type="ORF">SAMN02746089_01263</name>
</gene>
<keyword evidence="3" id="KW-0819">tRNA processing</keyword>
<dbReference type="PROSITE" id="PS00198">
    <property type="entry name" value="4FE4S_FER_1"/>
    <property type="match status" value="1"/>
</dbReference>
<evidence type="ECO:0000256" key="8">
    <source>
        <dbReference type="ARBA" id="ARBA00023014"/>
    </source>
</evidence>
<dbReference type="PANTHER" id="PTHR30002:SF4">
    <property type="entry name" value="EPOXYQUEUOSINE REDUCTASE"/>
    <property type="match status" value="1"/>
</dbReference>
<keyword evidence="6" id="KW-0560">Oxidoreductase</keyword>